<proteinExistence type="predicted"/>
<accession>A0ABN7BAV0</accession>
<gene>
    <name evidence="2" type="ORF">NTJ_14334</name>
</gene>
<evidence type="ECO:0000256" key="1">
    <source>
        <dbReference type="SAM" id="Coils"/>
    </source>
</evidence>
<reference evidence="2 3" key="1">
    <citation type="submission" date="2023-09" db="EMBL/GenBank/DDBJ databases">
        <title>Nesidiocoris tenuis whole genome shotgun sequence.</title>
        <authorList>
            <person name="Shibata T."/>
            <person name="Shimoda M."/>
            <person name="Kobayashi T."/>
            <person name="Uehara T."/>
        </authorList>
    </citation>
    <scope>NUCLEOTIDE SEQUENCE [LARGE SCALE GENOMIC DNA]</scope>
    <source>
        <strain evidence="2 3">Japan</strain>
    </source>
</reference>
<name>A0ABN7BAV0_9HEMI</name>
<feature type="coiled-coil region" evidence="1">
    <location>
        <begin position="127"/>
        <end position="179"/>
    </location>
</feature>
<dbReference type="InterPro" id="IPR042448">
    <property type="entry name" value="CCNB1IP1"/>
</dbReference>
<keyword evidence="1" id="KW-0175">Coiled coil</keyword>
<sequence>MDDPLVPNIAPMFMVNVDSMTTPFAICNFRSCETPLLKIGWITACSHAYCDEHGENFFQNSAAFVGCPSCGRNLNLDTEVVRNDLDPPDVTIPLVPPIKLMEMAISATRFWTRQMDYRRKILHDSLLQRYESQLIESTNRLRTENRELRNHVRNVEKKLKQVQDELIATRTRYNKYKAAYHSTSHRTFSRSYNSSLDDANELNASKSY</sequence>
<evidence type="ECO:0000313" key="2">
    <source>
        <dbReference type="EMBL" id="BET01517.1"/>
    </source>
</evidence>
<organism evidence="2 3">
    <name type="scientific">Nesidiocoris tenuis</name>
    <dbReference type="NCBI Taxonomy" id="355587"/>
    <lineage>
        <taxon>Eukaryota</taxon>
        <taxon>Metazoa</taxon>
        <taxon>Ecdysozoa</taxon>
        <taxon>Arthropoda</taxon>
        <taxon>Hexapoda</taxon>
        <taxon>Insecta</taxon>
        <taxon>Pterygota</taxon>
        <taxon>Neoptera</taxon>
        <taxon>Paraneoptera</taxon>
        <taxon>Hemiptera</taxon>
        <taxon>Heteroptera</taxon>
        <taxon>Panheteroptera</taxon>
        <taxon>Cimicomorpha</taxon>
        <taxon>Miridae</taxon>
        <taxon>Dicyphina</taxon>
        <taxon>Nesidiocoris</taxon>
    </lineage>
</organism>
<protein>
    <submittedName>
        <fullName evidence="2">Cyclin B1 interacting protein 1, E3 ubiquitin protein ligase</fullName>
    </submittedName>
</protein>
<dbReference type="PANTHER" id="PTHR14305">
    <property type="entry name" value="E3 UBIQUITIN-PROTEIN LIGASE CCNB1IP1"/>
    <property type="match status" value="1"/>
</dbReference>
<evidence type="ECO:0000313" key="3">
    <source>
        <dbReference type="Proteomes" id="UP001307889"/>
    </source>
</evidence>
<dbReference type="PANTHER" id="PTHR14305:SF0">
    <property type="entry name" value="E3 UBIQUITIN-PROTEIN LIGASE CCNB1IP1"/>
    <property type="match status" value="1"/>
</dbReference>
<dbReference type="EMBL" id="AP028921">
    <property type="protein sequence ID" value="BET01517.1"/>
    <property type="molecule type" value="Genomic_DNA"/>
</dbReference>
<keyword evidence="3" id="KW-1185">Reference proteome</keyword>
<dbReference type="Proteomes" id="UP001307889">
    <property type="component" value="Chromosome 13"/>
</dbReference>